<dbReference type="KEGG" id="mpsc:MPSYJ_15140"/>
<accession>A0A7I7M979</accession>
<organism evidence="1 2">
    <name type="scientific">Mycolicibacterium psychrotolerans</name>
    <dbReference type="NCBI Taxonomy" id="216929"/>
    <lineage>
        <taxon>Bacteria</taxon>
        <taxon>Bacillati</taxon>
        <taxon>Actinomycetota</taxon>
        <taxon>Actinomycetes</taxon>
        <taxon>Mycobacteriales</taxon>
        <taxon>Mycobacteriaceae</taxon>
        <taxon>Mycolicibacterium</taxon>
    </lineage>
</organism>
<evidence type="ECO:0000313" key="1">
    <source>
        <dbReference type="EMBL" id="BBX68053.1"/>
    </source>
</evidence>
<dbReference type="Proteomes" id="UP000466514">
    <property type="component" value="Chromosome"/>
</dbReference>
<gene>
    <name evidence="1" type="ORF">MPSYJ_15140</name>
</gene>
<dbReference type="RefSeq" id="WP_163721286.1">
    <property type="nucleotide sequence ID" value="NZ_AP022574.1"/>
</dbReference>
<proteinExistence type="predicted"/>
<reference evidence="1 2" key="1">
    <citation type="journal article" date="2019" name="Emerg. Microbes Infect.">
        <title>Comprehensive subspecies identification of 175 nontuberculous mycobacteria species based on 7547 genomic profiles.</title>
        <authorList>
            <person name="Matsumoto Y."/>
            <person name="Kinjo T."/>
            <person name="Motooka D."/>
            <person name="Nabeya D."/>
            <person name="Jung N."/>
            <person name="Uechi K."/>
            <person name="Horii T."/>
            <person name="Iida T."/>
            <person name="Fujita J."/>
            <person name="Nakamura S."/>
        </authorList>
    </citation>
    <scope>NUCLEOTIDE SEQUENCE [LARGE SCALE GENOMIC DNA]</scope>
    <source>
        <strain evidence="1 2">JCM 13323</strain>
    </source>
</reference>
<dbReference type="EMBL" id="AP022574">
    <property type="protein sequence ID" value="BBX68053.1"/>
    <property type="molecule type" value="Genomic_DNA"/>
</dbReference>
<name>A0A7I7M979_9MYCO</name>
<dbReference type="AlphaFoldDB" id="A0A7I7M979"/>
<evidence type="ECO:0000313" key="2">
    <source>
        <dbReference type="Proteomes" id="UP000466514"/>
    </source>
</evidence>
<keyword evidence="2" id="KW-1185">Reference proteome</keyword>
<sequence>MRLFLSDDAGVSELTDGHQPIIRFAAPDLQRARRVRARIRSGQEDLAVILDVTVAVAGDFRSARSAFEAAAQTGLAGDTIRYAGTVAGLVGLIGDIESAGVADGVTLIAASDRQDLGRIGRDVLRALASRGQARAS</sequence>
<protein>
    <submittedName>
        <fullName evidence="1">Uncharacterized protein</fullName>
    </submittedName>
</protein>